<feature type="region of interest" description="Disordered" evidence="1">
    <location>
        <begin position="936"/>
        <end position="973"/>
    </location>
</feature>
<feature type="region of interest" description="Disordered" evidence="1">
    <location>
        <begin position="304"/>
        <end position="473"/>
    </location>
</feature>
<name>A0A2W1JG25_9CYAN</name>
<feature type="compositionally biased region" description="Basic and acidic residues" evidence="1">
    <location>
        <begin position="946"/>
        <end position="958"/>
    </location>
</feature>
<reference evidence="4 5" key="1">
    <citation type="journal article" date="2018" name="Sci. Rep.">
        <title>A novel species of the marine cyanobacterium Acaryochloris with a unique pigment content and lifestyle.</title>
        <authorList>
            <person name="Partensky F."/>
            <person name="Six C."/>
            <person name="Ratin M."/>
            <person name="Garczarek L."/>
            <person name="Vaulot D."/>
            <person name="Probert I."/>
            <person name="Calteau A."/>
            <person name="Gourvil P."/>
            <person name="Marie D."/>
            <person name="Grebert T."/>
            <person name="Bouchier C."/>
            <person name="Le Panse S."/>
            <person name="Gachenot M."/>
            <person name="Rodriguez F."/>
            <person name="Garrido J.L."/>
        </authorList>
    </citation>
    <scope>NUCLEOTIDE SEQUENCE [LARGE SCALE GENOMIC DNA]</scope>
    <source>
        <strain evidence="4 5">RCC1774</strain>
    </source>
</reference>
<evidence type="ECO:0000256" key="1">
    <source>
        <dbReference type="SAM" id="MobiDB-lite"/>
    </source>
</evidence>
<accession>A0A2W1JG25</accession>
<protein>
    <submittedName>
        <fullName evidence="4">Multifunctional conjugation protein TraI</fullName>
    </submittedName>
</protein>
<proteinExistence type="predicted"/>
<evidence type="ECO:0000259" key="2">
    <source>
        <dbReference type="Pfam" id="PF08751"/>
    </source>
</evidence>
<dbReference type="Pfam" id="PF12965">
    <property type="entry name" value="DUF3854"/>
    <property type="match status" value="1"/>
</dbReference>
<comment type="caution">
    <text evidence="4">The sequence shown here is derived from an EMBL/GenBank/DDBJ whole genome shotgun (WGS) entry which is preliminary data.</text>
</comment>
<dbReference type="NCBIfam" id="TIGR02686">
    <property type="entry name" value="relax_trwC"/>
    <property type="match status" value="1"/>
</dbReference>
<dbReference type="InterPro" id="IPR034154">
    <property type="entry name" value="TOPRIM_DnaG/twinkle"/>
</dbReference>
<sequence length="1327" mass="148815">MLTAHNVRPEAAASYYEQEDSYYAQEENACGSRWYGNLAAQVCLEGAVEAEDFRRFIHGRAPNGVRLRGVSNAGNKTRGGYDLTFSAPKSVSLQALVWNDTRVIKAHREAVDAVLKEIELNHSLVEIRTGGKRQKEITGKLAIATFTHATSRKMDPQLHTHAIIMNTSYCSDGKWRALRNESFFRDSRRDLGVRYQHELAANLQQIGYGIVWKPNDTFDITGYTKEQLRAFSQRTVEIEAIAQAKGVTGWRELKHISLQNRPVKELEEPQKLKQQWHDRAQGVDLQNPRLHIVQENVVSIPVREEQQGIERTTAEKASTVQPTKPEDINHGRTTNTRERDQAAEPSHEREADGSREAEPNHKQAVGDSQRTVDVSRATESALDPAQSTAQREQRSQTQEGASIGQSVDEYNASGSQRASDGVHRSTERSAEGQEERRPSPEHQAALRKARRFDDPNQRRAAQQRLDAGHQSRLDGAVARLSGRVEAARANGSLITDDRSTGYGEPANVSRDQSDAALKRSINELANDINTFNAQEVLAETLPGINQALEKLGLTIDKSLELAQEKVHQPDLSSSIDSLADAISHNQAEAVMLEVGAALGERLQHLSQNHNLVELADAIQTNADLQVIAESGLGEKLQELASVVENQRPSGITFEGIEELAEVIHSGDIEQTFAESLPLISETLDALQLQIDQSLTKGVADHITNAVGQWTNEQRMVEAMAAGDQAQVMELLREFTGPSTVRPQVQELAEALHGWQEQQLIAEVAAEFSGVMDRLRGQHGIEQLAEVITKQQAMEQVAEVITEVSGRLEQWMQYPQMAELAELIQQQADVGTLLESGLTDKLNHVGHSLEQMTRQQPSLEGVQELAKAIHETQQQDAIAEHMQVFVGLGDHVENWIEQQADVQRLALLVQTLRSNPEVSREELQRLTEQMRNMGIDVTPKPQKKAKPVVEKPVLKKDRQPTQPPTQPQVEKPVLKKDRLEAEAQVANEAPQQSTEKTGRVWTTQRLQALEYLRPTYIEKERWVELVKDSSIHPQVAAKYFWSLDGPGAKEHLLNYAMGQFAGHGTQYTTAQVEKFLARYEHLEAGGLWCEGRPFNGEPWGQLKPNTPVTEEKDKDRFTIYLKNGQVQNLEKPANYKPELKERKYESIPKASQNLPSHRSHFAFAKDLDDIKNETKEVWITEGAKKGAAIYTRGIDAIALNGVNGGYSKDDNEQRYLDGHLKQYNWQSRTVVLCFDKDPPEKTKTLRNVAIAMHRFGRLLEQQGAKVEVAEMPGNDQGKLGIDDWLARGNQLSDLSYSTLDEWAQESPWLEKELAAHEYEMEQEEGFEY</sequence>
<dbReference type="InterPro" id="IPR024385">
    <property type="entry name" value="DUF3854"/>
</dbReference>
<dbReference type="EMBL" id="PQWO01000032">
    <property type="protein sequence ID" value="PZD70605.1"/>
    <property type="molecule type" value="Genomic_DNA"/>
</dbReference>
<dbReference type="RefSeq" id="WP_110988843.1">
    <property type="nucleotide sequence ID" value="NZ_CAWNWM010000032.1"/>
</dbReference>
<evidence type="ECO:0000313" key="4">
    <source>
        <dbReference type="EMBL" id="PZD70605.1"/>
    </source>
</evidence>
<evidence type="ECO:0000313" key="5">
    <source>
        <dbReference type="Proteomes" id="UP000248857"/>
    </source>
</evidence>
<organism evidence="4 5">
    <name type="scientific">Acaryochloris thomasi RCC1774</name>
    <dbReference type="NCBI Taxonomy" id="1764569"/>
    <lineage>
        <taxon>Bacteria</taxon>
        <taxon>Bacillati</taxon>
        <taxon>Cyanobacteriota</taxon>
        <taxon>Cyanophyceae</taxon>
        <taxon>Acaryochloridales</taxon>
        <taxon>Acaryochloridaceae</taxon>
        <taxon>Acaryochloris</taxon>
        <taxon>Acaryochloris thomasi</taxon>
    </lineage>
</organism>
<feature type="domain" description="DUF3854" evidence="3">
    <location>
        <begin position="1173"/>
        <end position="1286"/>
    </location>
</feature>
<dbReference type="InterPro" id="IPR014862">
    <property type="entry name" value="TrwC"/>
</dbReference>
<feature type="domain" description="TrwC relaxase" evidence="2">
    <location>
        <begin position="11"/>
        <end position="281"/>
    </location>
</feature>
<feature type="compositionally biased region" description="Polar residues" evidence="1">
    <location>
        <begin position="385"/>
        <end position="405"/>
    </location>
</feature>
<dbReference type="OrthoDB" id="473036at2"/>
<feature type="region of interest" description="Disordered" evidence="1">
    <location>
        <begin position="491"/>
        <end position="511"/>
    </location>
</feature>
<dbReference type="InterPro" id="IPR014059">
    <property type="entry name" value="TraI/TrwC_relax"/>
</dbReference>
<gene>
    <name evidence="4" type="primary">traI_1</name>
    <name evidence="4" type="ORF">C1752_10455</name>
</gene>
<evidence type="ECO:0000259" key="3">
    <source>
        <dbReference type="Pfam" id="PF12965"/>
    </source>
</evidence>
<dbReference type="Gene3D" id="3.40.1360.10">
    <property type="match status" value="1"/>
</dbReference>
<dbReference type="CDD" id="cd01029">
    <property type="entry name" value="TOPRIM_primases"/>
    <property type="match status" value="1"/>
</dbReference>
<dbReference type="NCBIfam" id="NF041492">
    <property type="entry name" value="MobF"/>
    <property type="match status" value="1"/>
</dbReference>
<dbReference type="Pfam" id="PF08751">
    <property type="entry name" value="TrwC"/>
    <property type="match status" value="1"/>
</dbReference>
<feature type="compositionally biased region" description="Basic and acidic residues" evidence="1">
    <location>
        <begin position="304"/>
        <end position="314"/>
    </location>
</feature>
<feature type="compositionally biased region" description="Basic and acidic residues" evidence="1">
    <location>
        <begin position="324"/>
        <end position="361"/>
    </location>
</feature>
<dbReference type="SUPFAM" id="SSF55464">
    <property type="entry name" value="Origin of replication-binding domain, RBD-like"/>
    <property type="match status" value="1"/>
</dbReference>
<dbReference type="Proteomes" id="UP000248857">
    <property type="component" value="Unassembled WGS sequence"/>
</dbReference>
<feature type="compositionally biased region" description="Basic and acidic residues" evidence="1">
    <location>
        <begin position="420"/>
        <end position="440"/>
    </location>
</feature>
<keyword evidence="5" id="KW-1185">Reference proteome</keyword>